<accession>A0A7W9FCI2</accession>
<dbReference type="RefSeq" id="WP_184281623.1">
    <property type="nucleotide sequence ID" value="NZ_BAAAPG010000001.1"/>
</dbReference>
<name>A0A7W9FCI2_9MICO</name>
<reference evidence="1 2" key="1">
    <citation type="submission" date="2020-08" db="EMBL/GenBank/DDBJ databases">
        <title>Sequencing the genomes of 1000 actinobacteria strains.</title>
        <authorList>
            <person name="Klenk H.-P."/>
        </authorList>
    </citation>
    <scope>NUCLEOTIDE SEQUENCE [LARGE SCALE GENOMIC DNA]</scope>
    <source>
        <strain evidence="1 2">DSM 24823</strain>
    </source>
</reference>
<gene>
    <name evidence="1" type="ORF">HD600_000756</name>
</gene>
<proteinExistence type="predicted"/>
<dbReference type="AlphaFoldDB" id="A0A7W9FCI2"/>
<dbReference type="EMBL" id="JACHMU010000001">
    <property type="protein sequence ID" value="MBB5742259.1"/>
    <property type="molecule type" value="Genomic_DNA"/>
</dbReference>
<organism evidence="1 2">
    <name type="scientific">Microbacterium ginsengiterrae</name>
    <dbReference type="NCBI Taxonomy" id="546115"/>
    <lineage>
        <taxon>Bacteria</taxon>
        <taxon>Bacillati</taxon>
        <taxon>Actinomycetota</taxon>
        <taxon>Actinomycetes</taxon>
        <taxon>Micrococcales</taxon>
        <taxon>Microbacteriaceae</taxon>
        <taxon>Microbacterium</taxon>
    </lineage>
</organism>
<evidence type="ECO:0000313" key="1">
    <source>
        <dbReference type="EMBL" id="MBB5742259.1"/>
    </source>
</evidence>
<protein>
    <submittedName>
        <fullName evidence="1">Uncharacterized protein</fullName>
    </submittedName>
</protein>
<evidence type="ECO:0000313" key="2">
    <source>
        <dbReference type="Proteomes" id="UP000517712"/>
    </source>
</evidence>
<keyword evidence="2" id="KW-1185">Reference proteome</keyword>
<dbReference type="Proteomes" id="UP000517712">
    <property type="component" value="Unassembled WGS sequence"/>
</dbReference>
<sequence length="156" mass="16171">MTGYDEASMIAEAIATLDDGDEVLGAGFFGAHDLTKAATLGSAGGGILFGSLGAIVGMLTAKHVTAQAQGMTRMLLVAVTPTMIHVMNHEGGPDMQKEFMSFLRDSVEASVSTLGASKYLHLTDTETGAKLVLHGTLSSLSPQAEGDRIVFDLLTA</sequence>
<comment type="caution">
    <text evidence="1">The sequence shown here is derived from an EMBL/GenBank/DDBJ whole genome shotgun (WGS) entry which is preliminary data.</text>
</comment>